<proteinExistence type="predicted"/>
<dbReference type="EMBL" id="AKWY02000026">
    <property type="protein sequence ID" value="EQA70662.1"/>
    <property type="molecule type" value="Genomic_DNA"/>
</dbReference>
<protein>
    <submittedName>
        <fullName evidence="1">Uncharacterized protein</fullName>
    </submittedName>
</protein>
<name>T0GP74_9LEPT</name>
<dbReference type="AlphaFoldDB" id="T0GP74"/>
<reference evidence="1 2" key="1">
    <citation type="submission" date="2013-05" db="EMBL/GenBank/DDBJ databases">
        <authorList>
            <person name="Harkins D.M."/>
            <person name="Durkin A.S."/>
            <person name="Brinkac L.M."/>
            <person name="Haft D.H."/>
            <person name="Selengut J.D."/>
            <person name="Sanka R."/>
            <person name="DePew J."/>
            <person name="Purushe J."/>
            <person name="Hartskeerl R.A."/>
            <person name="Ahmed A."/>
            <person name="van der Linden H."/>
            <person name="Goris M.G.A."/>
            <person name="Vinetz J.M."/>
            <person name="Sutton G.G."/>
            <person name="Nierman W.C."/>
            <person name="Fouts D.E."/>
        </authorList>
    </citation>
    <scope>NUCLEOTIDE SEQUENCE [LARGE SCALE GENOMIC DNA]</scope>
    <source>
        <strain evidence="1 2">CZ214</strain>
    </source>
</reference>
<comment type="caution">
    <text evidence="1">The sequence shown here is derived from an EMBL/GenBank/DDBJ whole genome shotgun (WGS) entry which is preliminary data.</text>
</comment>
<gene>
    <name evidence="1" type="ORF">LEP1GSC059_4667</name>
</gene>
<organism evidence="1 2">
    <name type="scientific">Leptospira noguchii serovar Panama str. CZ214</name>
    <dbReference type="NCBI Taxonomy" id="1001595"/>
    <lineage>
        <taxon>Bacteria</taxon>
        <taxon>Pseudomonadati</taxon>
        <taxon>Spirochaetota</taxon>
        <taxon>Spirochaetia</taxon>
        <taxon>Leptospirales</taxon>
        <taxon>Leptospiraceae</taxon>
        <taxon>Leptospira</taxon>
    </lineage>
</organism>
<dbReference type="Proteomes" id="UP000015442">
    <property type="component" value="Unassembled WGS sequence"/>
</dbReference>
<evidence type="ECO:0000313" key="1">
    <source>
        <dbReference type="EMBL" id="EQA70662.1"/>
    </source>
</evidence>
<accession>T0GP74</accession>
<sequence length="48" mass="5566">MQSKNFDLILIYALIRISIYHGENTILRKLIDKQDAIFSPEQAIATMQ</sequence>
<evidence type="ECO:0000313" key="2">
    <source>
        <dbReference type="Proteomes" id="UP000015442"/>
    </source>
</evidence>